<name>A0A382Z6B9_9ZZZZ</name>
<evidence type="ECO:0000313" key="1">
    <source>
        <dbReference type="EMBL" id="SVD90830.1"/>
    </source>
</evidence>
<feature type="non-terminal residue" evidence="1">
    <location>
        <position position="98"/>
    </location>
</feature>
<proteinExistence type="predicted"/>
<accession>A0A382Z6B9</accession>
<organism evidence="1">
    <name type="scientific">marine metagenome</name>
    <dbReference type="NCBI Taxonomy" id="408172"/>
    <lineage>
        <taxon>unclassified sequences</taxon>
        <taxon>metagenomes</taxon>
        <taxon>ecological metagenomes</taxon>
    </lineage>
</organism>
<reference evidence="1" key="1">
    <citation type="submission" date="2018-05" db="EMBL/GenBank/DDBJ databases">
        <authorList>
            <person name="Lanie J.A."/>
            <person name="Ng W.-L."/>
            <person name="Kazmierczak K.M."/>
            <person name="Andrzejewski T.M."/>
            <person name="Davidsen T.M."/>
            <person name="Wayne K.J."/>
            <person name="Tettelin H."/>
            <person name="Glass J.I."/>
            <person name="Rusch D."/>
            <person name="Podicherti R."/>
            <person name="Tsui H.-C.T."/>
            <person name="Winkler M.E."/>
        </authorList>
    </citation>
    <scope>NUCLEOTIDE SEQUENCE</scope>
</reference>
<dbReference type="AlphaFoldDB" id="A0A382Z6B9"/>
<gene>
    <name evidence="1" type="ORF">METZ01_LOCUS443684</name>
</gene>
<dbReference type="EMBL" id="UINC01181239">
    <property type="protein sequence ID" value="SVD90830.1"/>
    <property type="molecule type" value="Genomic_DNA"/>
</dbReference>
<protein>
    <submittedName>
        <fullName evidence="1">Uncharacterized protein</fullName>
    </submittedName>
</protein>
<sequence>MDVAQKKQEVLEDIARGPESIVFARIDICDLVQLSDLLKTEFIPKLREAANTAHSNTDSLHEVCINLAHQRALLQGAAAATNPATGILAFNINDGTAA</sequence>